<comment type="similarity">
    <text evidence="2">Belongs to the eukaryotic ribosomal protein P1/P2 family.</text>
</comment>
<evidence type="ECO:0000256" key="4">
    <source>
        <dbReference type="ARBA" id="ARBA00023274"/>
    </source>
</evidence>
<evidence type="ECO:0000256" key="1">
    <source>
        <dbReference type="ARBA" id="ARBA00003362"/>
    </source>
</evidence>
<dbReference type="CDD" id="cd23006">
    <property type="entry name" value="Dkkl1"/>
    <property type="match status" value="1"/>
</dbReference>
<dbReference type="GO" id="GO:0043021">
    <property type="term" value="F:ribonucleoprotein complex binding"/>
    <property type="evidence" value="ECO:0007669"/>
    <property type="project" value="TreeGrafter"/>
</dbReference>
<evidence type="ECO:0000256" key="7">
    <source>
        <dbReference type="ARBA" id="ARBA00042918"/>
    </source>
</evidence>
<name>A0AAW0HHI7_MYOGA</name>
<keyword evidence="3" id="KW-0689">Ribosomal protein</keyword>
<dbReference type="EMBL" id="JBBHLL010000524">
    <property type="protein sequence ID" value="KAK7801015.1"/>
    <property type="molecule type" value="Genomic_DNA"/>
</dbReference>
<dbReference type="Gene3D" id="1.10.10.1410">
    <property type="match status" value="1"/>
</dbReference>
<accession>A0AAW0HHI7</accession>
<dbReference type="PANTHER" id="PTHR45696">
    <property type="entry name" value="60S ACIDIC RIBOSOMAL PROTEIN P1"/>
    <property type="match status" value="1"/>
</dbReference>
<comment type="function">
    <text evidence="1">Plays an important role in the elongation step of protein synthesis.</text>
</comment>
<keyword evidence="4" id="KW-0687">Ribonucleoprotein</keyword>
<evidence type="ECO:0000256" key="6">
    <source>
        <dbReference type="ARBA" id="ARBA00041116"/>
    </source>
</evidence>
<comment type="caution">
    <text evidence="8">The sequence shown here is derived from an EMBL/GenBank/DDBJ whole genome shotgun (WGS) entry which is preliminary data.</text>
</comment>
<dbReference type="FunFam" id="1.10.10.1410:FF:000001">
    <property type="entry name" value="60S acidic ribosomal protein P1"/>
    <property type="match status" value="1"/>
</dbReference>
<dbReference type="AlphaFoldDB" id="A0AAW0HHI7"/>
<dbReference type="Pfam" id="PF00428">
    <property type="entry name" value="Ribosomal_60s"/>
    <property type="match status" value="1"/>
</dbReference>
<reference evidence="8 9" key="1">
    <citation type="journal article" date="2023" name="bioRxiv">
        <title>Conserved and derived expression patterns and positive selection on dental genes reveal complex evolutionary context of ever-growing rodent molars.</title>
        <authorList>
            <person name="Calamari Z.T."/>
            <person name="Song A."/>
            <person name="Cohen E."/>
            <person name="Akter M."/>
            <person name="Roy R.D."/>
            <person name="Hallikas O."/>
            <person name="Christensen M.M."/>
            <person name="Li P."/>
            <person name="Marangoni P."/>
            <person name="Jernvall J."/>
            <person name="Klein O.D."/>
        </authorList>
    </citation>
    <scope>NUCLEOTIDE SEQUENCE [LARGE SCALE GENOMIC DNA]</scope>
    <source>
        <strain evidence="8">V071</strain>
    </source>
</reference>
<proteinExistence type="inferred from homology"/>
<dbReference type="InterPro" id="IPR049632">
    <property type="entry name" value="DKKL1"/>
</dbReference>
<evidence type="ECO:0000256" key="3">
    <source>
        <dbReference type="ARBA" id="ARBA00022980"/>
    </source>
</evidence>
<dbReference type="GO" id="GO:0002181">
    <property type="term" value="P:cytoplasmic translation"/>
    <property type="evidence" value="ECO:0007669"/>
    <property type="project" value="TreeGrafter"/>
</dbReference>
<dbReference type="GO" id="GO:0003735">
    <property type="term" value="F:structural constituent of ribosome"/>
    <property type="evidence" value="ECO:0007669"/>
    <property type="project" value="TreeGrafter"/>
</dbReference>
<dbReference type="PANTHER" id="PTHR45696:SF32">
    <property type="entry name" value="LARGE RIBOSOMAL SUBUNIT PROTEIN P1"/>
    <property type="match status" value="1"/>
</dbReference>
<evidence type="ECO:0000313" key="8">
    <source>
        <dbReference type="EMBL" id="KAK7801015.1"/>
    </source>
</evidence>
<evidence type="ECO:0000313" key="9">
    <source>
        <dbReference type="Proteomes" id="UP001488838"/>
    </source>
</evidence>
<sequence>MESANKSRETLGSLPPAMCRLGVLLLLLPSAFVSSFAVPIHDAVAQENSSGFLGLQSLLQSFSRLFLKDDLLRDLDNFFSSPMDFRDLPKNFHQEENQEHRMGNHTLSSHLQIDKMTDNRTGEVVVSEKVVASIEPEGSTEGDWKLACIYSALILHDDEVTVTEDKINALIKAAGVNVEPFWPGLFAKALANVNIGSLICNVPKVEEGDTLVPVQKAIDNFHPEPRRVAFWIMKMPRRRTQPDVQDGSRWLIEKRHRLQAIRDGLRGGAHEDNLEEEVRIPQHAKLPVRKTHFLYILRPSQQL</sequence>
<dbReference type="GO" id="GO:0022625">
    <property type="term" value="C:cytosolic large ribosomal subunit"/>
    <property type="evidence" value="ECO:0007669"/>
    <property type="project" value="TreeGrafter"/>
</dbReference>
<dbReference type="Proteomes" id="UP001488838">
    <property type="component" value="Unassembled WGS sequence"/>
</dbReference>
<comment type="subunit">
    <text evidence="5">Heterodimer with RPLP2 at the lateral ribosomal stalk of the large ribosomal subunit.</text>
</comment>
<protein>
    <recommendedName>
        <fullName evidence="6">Large ribosomal subunit protein P1</fullName>
    </recommendedName>
    <alternativeName>
        <fullName evidence="7">60S acidic ribosomal protein P1</fullName>
    </alternativeName>
</protein>
<dbReference type="GO" id="GO:0030295">
    <property type="term" value="F:protein kinase activator activity"/>
    <property type="evidence" value="ECO:0007669"/>
    <property type="project" value="TreeGrafter"/>
</dbReference>
<evidence type="ECO:0000256" key="5">
    <source>
        <dbReference type="ARBA" id="ARBA00038554"/>
    </source>
</evidence>
<organism evidence="8 9">
    <name type="scientific">Myodes glareolus</name>
    <name type="common">Bank vole</name>
    <name type="synonym">Clethrionomys glareolus</name>
    <dbReference type="NCBI Taxonomy" id="447135"/>
    <lineage>
        <taxon>Eukaryota</taxon>
        <taxon>Metazoa</taxon>
        <taxon>Chordata</taxon>
        <taxon>Craniata</taxon>
        <taxon>Vertebrata</taxon>
        <taxon>Euteleostomi</taxon>
        <taxon>Mammalia</taxon>
        <taxon>Eutheria</taxon>
        <taxon>Euarchontoglires</taxon>
        <taxon>Glires</taxon>
        <taxon>Rodentia</taxon>
        <taxon>Myomorpha</taxon>
        <taxon>Muroidea</taxon>
        <taxon>Cricetidae</taxon>
        <taxon>Arvicolinae</taxon>
        <taxon>Myodes</taxon>
    </lineage>
</organism>
<gene>
    <name evidence="8" type="ORF">U0070_012072</name>
</gene>
<dbReference type="InterPro" id="IPR038716">
    <property type="entry name" value="P1/P2_N_sf"/>
</dbReference>
<keyword evidence="9" id="KW-1185">Reference proteome</keyword>
<evidence type="ECO:0000256" key="2">
    <source>
        <dbReference type="ARBA" id="ARBA00005436"/>
    </source>
</evidence>
<dbReference type="CDD" id="cd05831">
    <property type="entry name" value="Ribosomal_P1"/>
    <property type="match status" value="1"/>
</dbReference>